<gene>
    <name evidence="2" type="primary">azr</name>
    <name evidence="2" type="ORF">NCTC10951_02688</name>
</gene>
<dbReference type="Gene3D" id="3.40.50.360">
    <property type="match status" value="1"/>
</dbReference>
<evidence type="ECO:0000313" key="2">
    <source>
        <dbReference type="EMBL" id="VEI18379.1"/>
    </source>
</evidence>
<organism evidence="2 3">
    <name type="scientific">Actinomyces viscosus</name>
    <dbReference type="NCBI Taxonomy" id="1656"/>
    <lineage>
        <taxon>Bacteria</taxon>
        <taxon>Bacillati</taxon>
        <taxon>Actinomycetota</taxon>
        <taxon>Actinomycetes</taxon>
        <taxon>Actinomycetales</taxon>
        <taxon>Actinomycetaceae</taxon>
        <taxon>Actinomyces</taxon>
    </lineage>
</organism>
<protein>
    <submittedName>
        <fullName evidence="2">FMN-dependent NADPH-azoreductase</fullName>
        <ecNumber evidence="2">1.7.-.-</ecNumber>
    </submittedName>
</protein>
<dbReference type="PANTHER" id="PTHR30543">
    <property type="entry name" value="CHROMATE REDUCTASE"/>
    <property type="match status" value="1"/>
</dbReference>
<evidence type="ECO:0000313" key="3">
    <source>
        <dbReference type="Proteomes" id="UP000268658"/>
    </source>
</evidence>
<dbReference type="GO" id="GO:0016491">
    <property type="term" value="F:oxidoreductase activity"/>
    <property type="evidence" value="ECO:0007669"/>
    <property type="project" value="UniProtKB-KW"/>
</dbReference>
<dbReference type="AlphaFoldDB" id="A0A448PP64"/>
<dbReference type="SUPFAM" id="SSF52218">
    <property type="entry name" value="Flavoproteins"/>
    <property type="match status" value="1"/>
</dbReference>
<dbReference type="GO" id="GO:0005829">
    <property type="term" value="C:cytosol"/>
    <property type="evidence" value="ECO:0007669"/>
    <property type="project" value="TreeGrafter"/>
</dbReference>
<evidence type="ECO:0000259" key="1">
    <source>
        <dbReference type="Pfam" id="PF03358"/>
    </source>
</evidence>
<feature type="domain" description="NADPH-dependent FMN reductase-like" evidence="1">
    <location>
        <begin position="3"/>
        <end position="147"/>
    </location>
</feature>
<sequence length="185" mass="19366">MTRLAVVLSSVRPNRAGGAVAQWVVDQASAVEGVEVDLVDLAELNLPVFAEAAPPAMAAPTDPAGAAFNERIKAADAIIFVTPEYNWSIPGALKNAIDFLEPVALAHKGVGIVSYSSTGGVRPAEALRVILANFQASVARRQIGLNMKTDFENFSTFVPTPARDTEVPALVADVVASSQALASLR</sequence>
<dbReference type="PANTHER" id="PTHR30543:SF21">
    <property type="entry name" value="NAD(P)H-DEPENDENT FMN REDUCTASE LOT6"/>
    <property type="match status" value="1"/>
</dbReference>
<reference evidence="2 3" key="1">
    <citation type="submission" date="2018-12" db="EMBL/GenBank/DDBJ databases">
        <authorList>
            <consortium name="Pathogen Informatics"/>
        </authorList>
    </citation>
    <scope>NUCLEOTIDE SEQUENCE [LARGE SCALE GENOMIC DNA]</scope>
    <source>
        <strain evidence="2 3">NCTC10951</strain>
    </source>
</reference>
<keyword evidence="2" id="KW-0560">Oxidoreductase</keyword>
<name>A0A448PP64_ACTVI</name>
<dbReference type="EC" id="1.7.-.-" evidence="2"/>
<proteinExistence type="predicted"/>
<dbReference type="RefSeq" id="WP_126415029.1">
    <property type="nucleotide sequence ID" value="NZ_JASPER010000007.1"/>
</dbReference>
<dbReference type="EMBL" id="LR134477">
    <property type="protein sequence ID" value="VEI18379.1"/>
    <property type="molecule type" value="Genomic_DNA"/>
</dbReference>
<dbReference type="OrthoDB" id="9812295at2"/>
<accession>A0A448PP64</accession>
<dbReference type="GO" id="GO:0010181">
    <property type="term" value="F:FMN binding"/>
    <property type="evidence" value="ECO:0007669"/>
    <property type="project" value="TreeGrafter"/>
</dbReference>
<dbReference type="KEGG" id="avc:NCTC10951_02688"/>
<dbReference type="InterPro" id="IPR029039">
    <property type="entry name" value="Flavoprotein-like_sf"/>
</dbReference>
<dbReference type="InterPro" id="IPR050712">
    <property type="entry name" value="NAD(P)H-dep_reductase"/>
</dbReference>
<dbReference type="Pfam" id="PF03358">
    <property type="entry name" value="FMN_red"/>
    <property type="match status" value="1"/>
</dbReference>
<dbReference type="InterPro" id="IPR005025">
    <property type="entry name" value="FMN_Rdtase-like_dom"/>
</dbReference>
<dbReference type="Proteomes" id="UP000268658">
    <property type="component" value="Chromosome"/>
</dbReference>